<gene>
    <name evidence="1" type="ORF">MUN79_03945</name>
</gene>
<evidence type="ECO:0000313" key="2">
    <source>
        <dbReference type="Proteomes" id="UP000831796"/>
    </source>
</evidence>
<protein>
    <recommendedName>
        <fullName evidence="3">TonB-dependent receptor plug domain-containing protein</fullName>
    </recommendedName>
</protein>
<sequence>MRAANGVVIITTKRGKAGVSTINLDAYRGVQQVWRKLDLLTAKEYAIINNENRIAGGERIVVDRLRNPDALGEGTDWQDEVFRRAAIQNYALSATGGSDKARFAVSGSYFQQDGTVIGSTFERYTLRANGDLQLNKILKVGSNISLTHLRDRQITSGGGTEGSRNGEYGTIQQAIRIPSIIPVYRPTATTMSPVAPRTTSWRKTHWPRLRSATRSLCATAA</sequence>
<keyword evidence="2" id="KW-1185">Reference proteome</keyword>
<dbReference type="AlphaFoldDB" id="A0A8T9QE94"/>
<accession>A0A8T9QE94</accession>
<evidence type="ECO:0008006" key="3">
    <source>
        <dbReference type="Google" id="ProtNLM"/>
    </source>
</evidence>
<organism evidence="1 2">
    <name type="scientific">Hymenobacter cellulosilyticus</name>
    <dbReference type="NCBI Taxonomy" id="2932248"/>
    <lineage>
        <taxon>Bacteria</taxon>
        <taxon>Pseudomonadati</taxon>
        <taxon>Bacteroidota</taxon>
        <taxon>Cytophagia</taxon>
        <taxon>Cytophagales</taxon>
        <taxon>Hymenobacteraceae</taxon>
        <taxon>Hymenobacter</taxon>
    </lineage>
</organism>
<dbReference type="Proteomes" id="UP000831796">
    <property type="component" value="Chromosome"/>
</dbReference>
<reference evidence="1" key="1">
    <citation type="submission" date="2022-04" db="EMBL/GenBank/DDBJ databases">
        <title>Hymenobacter sp. isolated from the air.</title>
        <authorList>
            <person name="Won M."/>
            <person name="Lee C.-M."/>
            <person name="Woen H.-Y."/>
            <person name="Kwon S.-W."/>
        </authorList>
    </citation>
    <scope>NUCLEOTIDE SEQUENCE</scope>
    <source>
        <strain evidence="1">5116S-3</strain>
    </source>
</reference>
<evidence type="ECO:0000313" key="1">
    <source>
        <dbReference type="EMBL" id="UOQ73133.1"/>
    </source>
</evidence>
<dbReference type="KEGG" id="hcu:MUN79_03945"/>
<proteinExistence type="predicted"/>
<dbReference type="EMBL" id="CP095046">
    <property type="protein sequence ID" value="UOQ73133.1"/>
    <property type="molecule type" value="Genomic_DNA"/>
</dbReference>
<dbReference type="SUPFAM" id="SSF56935">
    <property type="entry name" value="Porins"/>
    <property type="match status" value="1"/>
</dbReference>
<name>A0A8T9QE94_9BACT</name>